<reference evidence="1" key="1">
    <citation type="journal article" date="2014" name="Int. J. Syst. Evol. Microbiol.">
        <title>Complete genome sequence of Corynebacterium casei LMG S-19264T (=DSM 44701T), isolated from a smear-ripened cheese.</title>
        <authorList>
            <consortium name="US DOE Joint Genome Institute (JGI-PGF)"/>
            <person name="Walter F."/>
            <person name="Albersmeier A."/>
            <person name="Kalinowski J."/>
            <person name="Ruckert C."/>
        </authorList>
    </citation>
    <scope>NUCLEOTIDE SEQUENCE</scope>
    <source>
        <strain evidence="1">JCM 4637</strain>
    </source>
</reference>
<protein>
    <submittedName>
        <fullName evidence="1">Uncharacterized protein</fullName>
    </submittedName>
</protein>
<dbReference type="Proteomes" id="UP000638353">
    <property type="component" value="Unassembled WGS sequence"/>
</dbReference>
<sequence length="130" mass="13118">MGFARPAPEPLPRQLGQRVALALGERQLRLAPPDPGQRPEAPALVAAAAVKLTADAAADQVMAGLLVGSLAPAEAGGGHGVGGGVNGCGVGGGVDARGTYATYAERPESRVAGGEYTYPCHEHIPGRNMR</sequence>
<dbReference type="AlphaFoldDB" id="A0A918WTZ6"/>
<accession>A0A918WTZ6</accession>
<comment type="caution">
    <text evidence="1">The sequence shown here is derived from an EMBL/GenBank/DDBJ whole genome shotgun (WGS) entry which is preliminary data.</text>
</comment>
<gene>
    <name evidence="1" type="ORF">GCM10010334_10800</name>
</gene>
<evidence type="ECO:0000313" key="1">
    <source>
        <dbReference type="EMBL" id="GHC82510.1"/>
    </source>
</evidence>
<reference evidence="1" key="2">
    <citation type="submission" date="2020-09" db="EMBL/GenBank/DDBJ databases">
        <authorList>
            <person name="Sun Q."/>
            <person name="Ohkuma M."/>
        </authorList>
    </citation>
    <scope>NUCLEOTIDE SEQUENCE</scope>
    <source>
        <strain evidence="1">JCM 4637</strain>
    </source>
</reference>
<organism evidence="1 2">
    <name type="scientific">Streptomyces finlayi</name>
    <dbReference type="NCBI Taxonomy" id="67296"/>
    <lineage>
        <taxon>Bacteria</taxon>
        <taxon>Bacillati</taxon>
        <taxon>Actinomycetota</taxon>
        <taxon>Actinomycetes</taxon>
        <taxon>Kitasatosporales</taxon>
        <taxon>Streptomycetaceae</taxon>
        <taxon>Streptomyces</taxon>
    </lineage>
</organism>
<dbReference type="EMBL" id="BMVC01000002">
    <property type="protein sequence ID" value="GHC82510.1"/>
    <property type="molecule type" value="Genomic_DNA"/>
</dbReference>
<name>A0A918WTZ6_9ACTN</name>
<evidence type="ECO:0000313" key="2">
    <source>
        <dbReference type="Proteomes" id="UP000638353"/>
    </source>
</evidence>
<proteinExistence type="predicted"/>